<protein>
    <submittedName>
        <fullName evidence="1">Uncharacterized protein</fullName>
    </submittedName>
</protein>
<dbReference type="RefSeq" id="XP_016242085.1">
    <property type="nucleotide sequence ID" value="XM_016400270.1"/>
</dbReference>
<sequence>MPQHGEPPANDKIETQGTYRLWAKSAVVSYLDGRTENITNPQGYWIKVTEGMVVRYFEGYHSREDERPK</sequence>
<evidence type="ECO:0000313" key="2">
    <source>
        <dbReference type="Proteomes" id="UP000054466"/>
    </source>
</evidence>
<dbReference type="GeneID" id="27351910"/>
<dbReference type="VEuPathDB" id="FungiDB:PV07_12716"/>
<dbReference type="Proteomes" id="UP000054466">
    <property type="component" value="Unassembled WGS sequence"/>
</dbReference>
<gene>
    <name evidence="1" type="ORF">PV07_12716</name>
</gene>
<dbReference type="RefSeq" id="XP_016242086.1">
    <property type="nucleotide sequence ID" value="XM_016400271.1"/>
</dbReference>
<accession>A0A0D2CE91</accession>
<name>A0A0D2CE91_9EURO</name>
<reference evidence="1 2" key="1">
    <citation type="submission" date="2015-01" db="EMBL/GenBank/DDBJ databases">
        <title>The Genome Sequence of Cladophialophora immunda CBS83496.</title>
        <authorList>
            <consortium name="The Broad Institute Genomics Platform"/>
            <person name="Cuomo C."/>
            <person name="de Hoog S."/>
            <person name="Gorbushina A."/>
            <person name="Stielow B."/>
            <person name="Teixiera M."/>
            <person name="Abouelleil A."/>
            <person name="Chapman S.B."/>
            <person name="Priest M."/>
            <person name="Young S.K."/>
            <person name="Wortman J."/>
            <person name="Nusbaum C."/>
            <person name="Birren B."/>
        </authorList>
    </citation>
    <scope>NUCLEOTIDE SEQUENCE [LARGE SCALE GENOMIC DNA]</scope>
    <source>
        <strain evidence="1 2">CBS 83496</strain>
    </source>
</reference>
<keyword evidence="2" id="KW-1185">Reference proteome</keyword>
<dbReference type="HOGENOM" id="CLU_2775742_0_0_1"/>
<proteinExistence type="predicted"/>
<dbReference type="EMBL" id="KN847120">
    <property type="protein sequence ID" value="KIW21869.1"/>
    <property type="molecule type" value="Genomic_DNA"/>
</dbReference>
<organism evidence="1 2">
    <name type="scientific">Cladophialophora immunda</name>
    <dbReference type="NCBI Taxonomy" id="569365"/>
    <lineage>
        <taxon>Eukaryota</taxon>
        <taxon>Fungi</taxon>
        <taxon>Dikarya</taxon>
        <taxon>Ascomycota</taxon>
        <taxon>Pezizomycotina</taxon>
        <taxon>Eurotiomycetes</taxon>
        <taxon>Chaetothyriomycetidae</taxon>
        <taxon>Chaetothyriales</taxon>
        <taxon>Herpotrichiellaceae</taxon>
        <taxon>Cladophialophora</taxon>
    </lineage>
</organism>
<dbReference type="AlphaFoldDB" id="A0A0D2CE91"/>
<dbReference type="EMBL" id="KN847120">
    <property type="protein sequence ID" value="KIW21870.1"/>
    <property type="molecule type" value="Genomic_DNA"/>
</dbReference>
<evidence type="ECO:0000313" key="1">
    <source>
        <dbReference type="EMBL" id="KIW21869.1"/>
    </source>
</evidence>